<comment type="caution">
    <text evidence="2">The sequence shown here is derived from an EMBL/GenBank/DDBJ whole genome shotgun (WGS) entry which is preliminary data.</text>
</comment>
<dbReference type="EMBL" id="BAAAVS010000025">
    <property type="protein sequence ID" value="GAA3040747.1"/>
    <property type="molecule type" value="Genomic_DNA"/>
</dbReference>
<evidence type="ECO:0000313" key="3">
    <source>
        <dbReference type="Proteomes" id="UP001501035"/>
    </source>
</evidence>
<accession>A0ABP6LDZ5</accession>
<feature type="chain" id="PRO_5045275024" evidence="1">
    <location>
        <begin position="22"/>
        <end position="88"/>
    </location>
</feature>
<evidence type="ECO:0000313" key="2">
    <source>
        <dbReference type="EMBL" id="GAA3040747.1"/>
    </source>
</evidence>
<keyword evidence="1" id="KW-0732">Signal</keyword>
<organism evidence="2 3">
    <name type="scientific">Gordonia defluvii</name>
    <dbReference type="NCBI Taxonomy" id="283718"/>
    <lineage>
        <taxon>Bacteria</taxon>
        <taxon>Bacillati</taxon>
        <taxon>Actinomycetota</taxon>
        <taxon>Actinomycetes</taxon>
        <taxon>Mycobacteriales</taxon>
        <taxon>Gordoniaceae</taxon>
        <taxon>Gordonia</taxon>
    </lineage>
</organism>
<dbReference type="Proteomes" id="UP001501035">
    <property type="component" value="Unassembled WGS sequence"/>
</dbReference>
<reference evidence="3" key="1">
    <citation type="journal article" date="2019" name="Int. J. Syst. Evol. Microbiol.">
        <title>The Global Catalogue of Microorganisms (GCM) 10K type strain sequencing project: providing services to taxonomists for standard genome sequencing and annotation.</title>
        <authorList>
            <consortium name="The Broad Institute Genomics Platform"/>
            <consortium name="The Broad Institute Genome Sequencing Center for Infectious Disease"/>
            <person name="Wu L."/>
            <person name="Ma J."/>
        </authorList>
    </citation>
    <scope>NUCLEOTIDE SEQUENCE [LARGE SCALE GENOMIC DNA]</scope>
    <source>
        <strain evidence="3">JCM 14234</strain>
    </source>
</reference>
<sequence length="88" mass="8841">MTPIGKKVAATVALTAGLALGVGGLTTGTAAAEPRYGAPCTDQNGAPGYYIWENPDKSAYNNTLICNITGNAPRGKPKPAPAPPPFGS</sequence>
<name>A0ABP6LDZ5_9ACTN</name>
<proteinExistence type="predicted"/>
<protein>
    <submittedName>
        <fullName evidence="2">Uncharacterized protein</fullName>
    </submittedName>
</protein>
<gene>
    <name evidence="2" type="ORF">GCM10010528_21460</name>
</gene>
<feature type="signal peptide" evidence="1">
    <location>
        <begin position="1"/>
        <end position="21"/>
    </location>
</feature>
<keyword evidence="3" id="KW-1185">Reference proteome</keyword>
<evidence type="ECO:0000256" key="1">
    <source>
        <dbReference type="SAM" id="SignalP"/>
    </source>
</evidence>